<sequence>MPGITGMGTTFNLPNYVGELFSVSPEDTPFLAAIGGLTGGRPANATHFTWSGYDLRDASETRQRTEGADAPTAEGRARFGVMNVVEIHQETVETSYTKQAATGQFGDLGANHPNVEGLSGVNAITDEHGWQIAQALKQVARDVEMSFIRGTYNDPGTNATARRTRGILEAIETNVIDADDTGAQPLTEAMVLDLLQDVWESGGISESETATLMTGAAQKRALSTIFITDKNYQESTRNVGGVNVQTIETDFGRLNLLLDRWMPADQLAVVSLEQCAPRFLPVPGKGFLFQEELAKTGASDRTQIYGEIGLEYGNEKTHGKIINLA</sequence>
<reference evidence="1" key="1">
    <citation type="submission" date="2022-06" db="EMBL/GenBank/DDBJ databases">
        <authorList>
            <person name="Ping M."/>
        </authorList>
    </citation>
    <scope>NUCLEOTIDE SEQUENCE</scope>
    <source>
        <strain evidence="1">JCM11759T</strain>
    </source>
</reference>
<organism evidence="1 2">
    <name type="scientific">Nocardiopsis exhalans</name>
    <dbReference type="NCBI Taxonomy" id="163604"/>
    <lineage>
        <taxon>Bacteria</taxon>
        <taxon>Bacillati</taxon>
        <taxon>Actinomycetota</taxon>
        <taxon>Actinomycetes</taxon>
        <taxon>Streptosporangiales</taxon>
        <taxon>Nocardiopsidaceae</taxon>
        <taxon>Nocardiopsis</taxon>
    </lineage>
</organism>
<keyword evidence="2" id="KW-1185">Reference proteome</keyword>
<evidence type="ECO:0000313" key="1">
    <source>
        <dbReference type="EMBL" id="USY19719.1"/>
    </source>
</evidence>
<name>A0ABY5D8S2_9ACTN</name>
<dbReference type="Proteomes" id="UP001055940">
    <property type="component" value="Chromosome"/>
</dbReference>
<protein>
    <submittedName>
        <fullName evidence="1">DUF5309 domain-containing protein</fullName>
    </submittedName>
</protein>
<evidence type="ECO:0000313" key="2">
    <source>
        <dbReference type="Proteomes" id="UP001055940"/>
    </source>
</evidence>
<accession>A0ABY5D8S2</accession>
<dbReference type="InterPro" id="IPR035198">
    <property type="entry name" value="SU10_MCP"/>
</dbReference>
<gene>
    <name evidence="1" type="ORF">NE857_31570</name>
</gene>
<proteinExistence type="predicted"/>
<dbReference type="EMBL" id="CP099837">
    <property type="protein sequence ID" value="USY19719.1"/>
    <property type="molecule type" value="Genomic_DNA"/>
</dbReference>
<dbReference type="Pfam" id="PF17236">
    <property type="entry name" value="SU10_MCP"/>
    <property type="match status" value="1"/>
</dbReference>
<dbReference type="RefSeq" id="WP_254418911.1">
    <property type="nucleotide sequence ID" value="NZ_CP099837.1"/>
</dbReference>